<dbReference type="RefSeq" id="WP_193909154.1">
    <property type="nucleotide sequence ID" value="NZ_JADEXG010000042.1"/>
</dbReference>
<reference evidence="1" key="1">
    <citation type="submission" date="2020-10" db="EMBL/GenBank/DDBJ databases">
        <authorList>
            <person name="Castelo-Branco R."/>
            <person name="Eusebio N."/>
            <person name="Adriana R."/>
            <person name="Vieira A."/>
            <person name="Brugerolle De Fraissinette N."/>
            <person name="Rezende De Castro R."/>
            <person name="Schneider M.P."/>
            <person name="Vasconcelos V."/>
            <person name="Leao P.N."/>
        </authorList>
    </citation>
    <scope>NUCLEOTIDE SEQUENCE</scope>
    <source>
        <strain evidence="1">LEGE 07310</strain>
    </source>
</reference>
<dbReference type="EMBL" id="JADEXG010000042">
    <property type="protein sequence ID" value="MBE9078872.1"/>
    <property type="molecule type" value="Genomic_DNA"/>
</dbReference>
<organism evidence="1 2">
    <name type="scientific">Vasconcelosia minhoensis LEGE 07310</name>
    <dbReference type="NCBI Taxonomy" id="915328"/>
    <lineage>
        <taxon>Bacteria</taxon>
        <taxon>Bacillati</taxon>
        <taxon>Cyanobacteriota</taxon>
        <taxon>Cyanophyceae</taxon>
        <taxon>Nodosilineales</taxon>
        <taxon>Cymatolegaceae</taxon>
        <taxon>Vasconcelosia</taxon>
        <taxon>Vasconcelosia minhoensis</taxon>
    </lineage>
</organism>
<protein>
    <recommendedName>
        <fullName evidence="3">Lipid-A-disaccharide synthase</fullName>
    </recommendedName>
</protein>
<dbReference type="NCBIfam" id="TIGR03492">
    <property type="entry name" value="lipid-A-disaccharide synthase-related protein"/>
    <property type="match status" value="1"/>
</dbReference>
<dbReference type="PANTHER" id="PTHR39517">
    <property type="entry name" value="SLL0192 PROTEIN"/>
    <property type="match status" value="1"/>
</dbReference>
<evidence type="ECO:0008006" key="3">
    <source>
        <dbReference type="Google" id="ProtNLM"/>
    </source>
</evidence>
<dbReference type="SUPFAM" id="SSF53756">
    <property type="entry name" value="UDP-Glycosyltransferase/glycogen phosphorylase"/>
    <property type="match status" value="1"/>
</dbReference>
<accession>A0A8J7A866</accession>
<evidence type="ECO:0000313" key="2">
    <source>
        <dbReference type="Proteomes" id="UP000636505"/>
    </source>
</evidence>
<dbReference type="InterPro" id="IPR019994">
    <property type="entry name" value="Lipid-A-disac_synthase-rel_put"/>
</dbReference>
<evidence type="ECO:0000313" key="1">
    <source>
        <dbReference type="EMBL" id="MBE9078872.1"/>
    </source>
</evidence>
<dbReference type="PANTHER" id="PTHR39517:SF1">
    <property type="entry name" value="LIPID-A-DISACCHARIDE SYNTHASE"/>
    <property type="match status" value="1"/>
</dbReference>
<keyword evidence="2" id="KW-1185">Reference proteome</keyword>
<dbReference type="Proteomes" id="UP000636505">
    <property type="component" value="Unassembled WGS sequence"/>
</dbReference>
<sequence>MNLLFLSNGHGEDAIAVRILKQLPWAKQNEPLSISALPLSGEGTAYQQAEIELIGPAQALPSGGFLYQDGRQLLRDLRGGLIVLAWQQFVALRNWAKTGGAVIAVGDVVPLLLAWLSGLPYAFVGTAKSEYWLRDGAGKLPAEGVWSRFSGWSGSVYLPWERWLMRRPLCQAVFVRDALTADWLQQRSIPAIYVGNPMMDGLGPTAAEPLIPEWDNPFADRPIGTEPLTLLLLPGSRAPEAYQNWEQILATVPGLVQAFHRRPLTLLAAIAPSLALTKFQNPLSGWQPLATEPYAIFRDRNVTLALIPDAYATCLEQAVAAIAMAGTATEQFVGLGKPALTLPGLGPQFTHRFAQVQARMLGPAVTLVEHPSKVGAELRALLDDPDRLRLADESGRQRMGTAGGSQRIAQQLAEQFSKLV</sequence>
<gene>
    <name evidence="1" type="ORF">IQ241_16495</name>
</gene>
<proteinExistence type="predicted"/>
<name>A0A8J7A866_9CYAN</name>
<dbReference type="AlphaFoldDB" id="A0A8J7A866"/>
<comment type="caution">
    <text evidence="1">The sequence shown here is derived from an EMBL/GenBank/DDBJ whole genome shotgun (WGS) entry which is preliminary data.</text>
</comment>